<dbReference type="AlphaFoldDB" id="A0A8J7AAN3"/>
<dbReference type="RefSeq" id="WP_193905953.1">
    <property type="nucleotide sequence ID" value="NZ_JADEXG010000015.1"/>
</dbReference>
<protein>
    <submittedName>
        <fullName evidence="3">FHA domain-containing protein</fullName>
    </submittedName>
</protein>
<feature type="compositionally biased region" description="Low complexity" evidence="1">
    <location>
        <begin position="95"/>
        <end position="105"/>
    </location>
</feature>
<dbReference type="InterPro" id="IPR000253">
    <property type="entry name" value="FHA_dom"/>
</dbReference>
<accession>A0A8J7AAN3</accession>
<dbReference type="Proteomes" id="UP000636505">
    <property type="component" value="Unassembled WGS sequence"/>
</dbReference>
<feature type="compositionally biased region" description="Low complexity" evidence="1">
    <location>
        <begin position="122"/>
        <end position="136"/>
    </location>
</feature>
<gene>
    <name evidence="3" type="ORF">IQ241_08280</name>
</gene>
<dbReference type="SUPFAM" id="SSF49879">
    <property type="entry name" value="SMAD/FHA domain"/>
    <property type="match status" value="1"/>
</dbReference>
<dbReference type="InterPro" id="IPR025874">
    <property type="entry name" value="DZR"/>
</dbReference>
<dbReference type="PROSITE" id="PS50006">
    <property type="entry name" value="FHA_DOMAIN"/>
    <property type="match status" value="1"/>
</dbReference>
<evidence type="ECO:0000313" key="4">
    <source>
        <dbReference type="Proteomes" id="UP000636505"/>
    </source>
</evidence>
<evidence type="ECO:0000256" key="1">
    <source>
        <dbReference type="SAM" id="MobiDB-lite"/>
    </source>
</evidence>
<dbReference type="SMART" id="SM00240">
    <property type="entry name" value="FHA"/>
    <property type="match status" value="1"/>
</dbReference>
<reference evidence="3" key="1">
    <citation type="submission" date="2020-10" db="EMBL/GenBank/DDBJ databases">
        <authorList>
            <person name="Castelo-Branco R."/>
            <person name="Eusebio N."/>
            <person name="Adriana R."/>
            <person name="Vieira A."/>
            <person name="Brugerolle De Fraissinette N."/>
            <person name="Rezende De Castro R."/>
            <person name="Schneider M.P."/>
            <person name="Vasconcelos V."/>
            <person name="Leao P.N."/>
        </authorList>
    </citation>
    <scope>NUCLEOTIDE SEQUENCE</scope>
    <source>
        <strain evidence="3">LEGE 07310</strain>
    </source>
</reference>
<name>A0A8J7AAN3_9CYAN</name>
<feature type="domain" description="FHA" evidence="2">
    <location>
        <begin position="189"/>
        <end position="245"/>
    </location>
</feature>
<dbReference type="EMBL" id="JADEXG010000015">
    <property type="protein sequence ID" value="MBE9077291.1"/>
    <property type="molecule type" value="Genomic_DNA"/>
</dbReference>
<dbReference type="CDD" id="cd00060">
    <property type="entry name" value="FHA"/>
    <property type="match status" value="1"/>
</dbReference>
<organism evidence="3 4">
    <name type="scientific">Vasconcelosia minhoensis LEGE 07310</name>
    <dbReference type="NCBI Taxonomy" id="915328"/>
    <lineage>
        <taxon>Bacteria</taxon>
        <taxon>Bacillati</taxon>
        <taxon>Cyanobacteriota</taxon>
        <taxon>Cyanophyceae</taxon>
        <taxon>Nodosilineales</taxon>
        <taxon>Cymatolegaceae</taxon>
        <taxon>Vasconcelosia</taxon>
        <taxon>Vasconcelosia minhoensis</taxon>
    </lineage>
</organism>
<proteinExistence type="predicted"/>
<dbReference type="InterPro" id="IPR008984">
    <property type="entry name" value="SMAD_FHA_dom_sf"/>
</dbReference>
<evidence type="ECO:0000313" key="3">
    <source>
        <dbReference type="EMBL" id="MBE9077291.1"/>
    </source>
</evidence>
<dbReference type="PANTHER" id="PTHR23308">
    <property type="entry name" value="NUCLEAR INHIBITOR OF PROTEIN PHOSPHATASE-1"/>
    <property type="match status" value="1"/>
</dbReference>
<evidence type="ECO:0000259" key="2">
    <source>
        <dbReference type="PROSITE" id="PS50006"/>
    </source>
</evidence>
<keyword evidence="4" id="KW-1185">Reference proteome</keyword>
<dbReference type="InterPro" id="IPR050923">
    <property type="entry name" value="Cell_Proc_Reg/RNA_Proc"/>
</dbReference>
<feature type="region of interest" description="Disordered" evidence="1">
    <location>
        <begin position="51"/>
        <end position="166"/>
    </location>
</feature>
<dbReference type="Gene3D" id="2.60.200.20">
    <property type="match status" value="1"/>
</dbReference>
<comment type="caution">
    <text evidence="3">The sequence shown here is derived from an EMBL/GenBank/DDBJ whole genome shotgun (WGS) entry which is preliminary data.</text>
</comment>
<feature type="compositionally biased region" description="Pro residues" evidence="1">
    <location>
        <begin position="137"/>
        <end position="157"/>
    </location>
</feature>
<dbReference type="Pfam" id="PF12773">
    <property type="entry name" value="DZR"/>
    <property type="match status" value="1"/>
</dbReference>
<dbReference type="Pfam" id="PF00498">
    <property type="entry name" value="FHA"/>
    <property type="match status" value="1"/>
</dbReference>
<sequence>MITCPNCNHQNPEGAVQCEACYTPLPSLVDCPSCGSPVQTNVSFCGQCGADLRGRPGSGSESEAATVDVSSEHRAPDGGLDDEVEIPDLLPPDPLIAIDPAMDPIMNPAGDPVPGQAEGVTPAPSGPAAEPASELSPPAPQEPPQPTEPPSQPPRPKPSSATQLQVSQARLLHVQTDTPIELPRQRSVIRIGKANDRRPPDIDVSGFPNSEIVSRVHADLRVEGDVYYLEDIGSSNGTYVNNLPLPYGNRHRLRPGDRFSLGKGDKVSFIFQES</sequence>